<dbReference type="InterPro" id="IPR042491">
    <property type="entry name" value="Vps35_C"/>
</dbReference>
<evidence type="ECO:0000313" key="3">
    <source>
        <dbReference type="Proteomes" id="UP000324800"/>
    </source>
</evidence>
<feature type="compositionally biased region" description="Acidic residues" evidence="1">
    <location>
        <begin position="73"/>
        <end position="87"/>
    </location>
</feature>
<reference evidence="2 3" key="1">
    <citation type="submission" date="2019-03" db="EMBL/GenBank/DDBJ databases">
        <title>Single cell metagenomics reveals metabolic interactions within the superorganism composed of flagellate Streblomastix strix and complex community of Bacteroidetes bacteria on its surface.</title>
        <authorList>
            <person name="Treitli S.C."/>
            <person name="Kolisko M."/>
            <person name="Husnik F."/>
            <person name="Keeling P."/>
            <person name="Hampl V."/>
        </authorList>
    </citation>
    <scope>NUCLEOTIDE SEQUENCE [LARGE SCALE GENOMIC DNA]</scope>
    <source>
        <strain evidence="2">ST1C</strain>
    </source>
</reference>
<organism evidence="2 3">
    <name type="scientific">Streblomastix strix</name>
    <dbReference type="NCBI Taxonomy" id="222440"/>
    <lineage>
        <taxon>Eukaryota</taxon>
        <taxon>Metamonada</taxon>
        <taxon>Preaxostyla</taxon>
        <taxon>Oxymonadida</taxon>
        <taxon>Streblomastigidae</taxon>
        <taxon>Streblomastix</taxon>
    </lineage>
</organism>
<dbReference type="AlphaFoldDB" id="A0A5J4X232"/>
<evidence type="ECO:0000256" key="1">
    <source>
        <dbReference type="SAM" id="MobiDB-lite"/>
    </source>
</evidence>
<protein>
    <submittedName>
        <fullName evidence="2">Uncharacterized protein</fullName>
    </submittedName>
</protein>
<gene>
    <name evidence="2" type="ORF">EZS28_003136</name>
</gene>
<name>A0A5J4X232_9EUKA</name>
<feature type="non-terminal residue" evidence="2">
    <location>
        <position position="1"/>
    </location>
</feature>
<comment type="caution">
    <text evidence="2">The sequence shown here is derived from an EMBL/GenBank/DDBJ whole genome shotgun (WGS) entry which is preliminary data.</text>
</comment>
<feature type="region of interest" description="Disordered" evidence="1">
    <location>
        <begin position="65"/>
        <end position="87"/>
    </location>
</feature>
<evidence type="ECO:0000313" key="2">
    <source>
        <dbReference type="EMBL" id="KAA6401328.1"/>
    </source>
</evidence>
<accession>A0A5J4X232</accession>
<dbReference type="Proteomes" id="UP000324800">
    <property type="component" value="Unassembled WGS sequence"/>
</dbReference>
<sequence>ATLFCELLNQYLFFSSHGVEAQKQIELCVSLIKPQVEKVEDTMGAAIAAYFANTLQHIDAEKLKGVRTTTKEGEDEGDEEEEEGEGN</sequence>
<proteinExistence type="predicted"/>
<dbReference type="EMBL" id="SNRW01000407">
    <property type="protein sequence ID" value="KAA6401328.1"/>
    <property type="molecule type" value="Genomic_DNA"/>
</dbReference>
<dbReference type="Gene3D" id="1.25.40.660">
    <property type="entry name" value="Vacuolar protein sorting-associated protein 35, helical subcomplex Vps35-C"/>
    <property type="match status" value="1"/>
</dbReference>